<evidence type="ECO:0000256" key="5">
    <source>
        <dbReference type="ARBA" id="ARBA00023163"/>
    </source>
</evidence>
<evidence type="ECO:0000313" key="10">
    <source>
        <dbReference type="EMBL" id="OBA25624.1"/>
    </source>
</evidence>
<feature type="domain" description="Transcription initiation factor TFIID subunit 2 TPR repeats" evidence="9">
    <location>
        <begin position="872"/>
        <end position="1044"/>
    </location>
</feature>
<evidence type="ECO:0000256" key="2">
    <source>
        <dbReference type="ARBA" id="ARBA00010937"/>
    </source>
</evidence>
<name>A0A1B7TA55_9ASCO</name>
<reference evidence="11" key="1">
    <citation type="journal article" date="2016" name="Proc. Natl. Acad. Sci. U.S.A.">
        <title>Comparative genomics of biotechnologically important yeasts.</title>
        <authorList>
            <person name="Riley R."/>
            <person name="Haridas S."/>
            <person name="Wolfe K.H."/>
            <person name="Lopes M.R."/>
            <person name="Hittinger C.T."/>
            <person name="Goeker M."/>
            <person name="Salamov A.A."/>
            <person name="Wisecaver J.H."/>
            <person name="Long T.M."/>
            <person name="Calvey C.H."/>
            <person name="Aerts A.L."/>
            <person name="Barry K.W."/>
            <person name="Choi C."/>
            <person name="Clum A."/>
            <person name="Coughlan A.Y."/>
            <person name="Deshpande S."/>
            <person name="Douglass A.P."/>
            <person name="Hanson S.J."/>
            <person name="Klenk H.-P."/>
            <person name="LaButti K.M."/>
            <person name="Lapidus A."/>
            <person name="Lindquist E.A."/>
            <person name="Lipzen A.M."/>
            <person name="Meier-Kolthoff J.P."/>
            <person name="Ohm R.A."/>
            <person name="Otillar R.P."/>
            <person name="Pangilinan J.L."/>
            <person name="Peng Y."/>
            <person name="Rokas A."/>
            <person name="Rosa C.A."/>
            <person name="Scheuner C."/>
            <person name="Sibirny A.A."/>
            <person name="Slot J.C."/>
            <person name="Stielow J.B."/>
            <person name="Sun H."/>
            <person name="Kurtzman C.P."/>
            <person name="Blackwell M."/>
            <person name="Grigoriev I.V."/>
            <person name="Jeffries T.W."/>
        </authorList>
    </citation>
    <scope>NUCLEOTIDE SEQUENCE [LARGE SCALE GENOMIC DNA]</scope>
    <source>
        <strain evidence="11">NRRL Y-1626</strain>
    </source>
</reference>
<evidence type="ECO:0000256" key="1">
    <source>
        <dbReference type="ARBA" id="ARBA00004123"/>
    </source>
</evidence>
<dbReference type="GO" id="GO:0006367">
    <property type="term" value="P:transcription initiation at RNA polymerase II promoter"/>
    <property type="evidence" value="ECO:0007669"/>
    <property type="project" value="TreeGrafter"/>
</dbReference>
<feature type="domain" description="Transcription initiation factor TFIID subunit 2 Ig-like" evidence="8">
    <location>
        <begin position="702"/>
        <end position="861"/>
    </location>
</feature>
<evidence type="ECO:0000259" key="8">
    <source>
        <dbReference type="Pfam" id="PF25316"/>
    </source>
</evidence>
<feature type="compositionally biased region" description="Low complexity" evidence="7">
    <location>
        <begin position="189"/>
        <end position="201"/>
    </location>
</feature>
<dbReference type="OrthoDB" id="308861at2759"/>
<dbReference type="Pfam" id="PF25316">
    <property type="entry name" value="TAF2_3rd"/>
    <property type="match status" value="1"/>
</dbReference>
<evidence type="ECO:0000256" key="7">
    <source>
        <dbReference type="SAM" id="MobiDB-lite"/>
    </source>
</evidence>
<keyword evidence="11" id="KW-1185">Reference proteome</keyword>
<dbReference type="InterPro" id="IPR057991">
    <property type="entry name" value="TPR_TAF2_C"/>
</dbReference>
<dbReference type="InterPro" id="IPR037813">
    <property type="entry name" value="TAF2"/>
</dbReference>
<dbReference type="SUPFAM" id="SSF55486">
    <property type="entry name" value="Metalloproteases ('zincins'), catalytic domain"/>
    <property type="match status" value="1"/>
</dbReference>
<dbReference type="InterPro" id="IPR057345">
    <property type="entry name" value="Ig-like_TAF2"/>
</dbReference>
<evidence type="ECO:0000259" key="9">
    <source>
        <dbReference type="Pfam" id="PF25577"/>
    </source>
</evidence>
<evidence type="ECO:0000313" key="11">
    <source>
        <dbReference type="Proteomes" id="UP000092321"/>
    </source>
</evidence>
<feature type="compositionally biased region" description="Polar residues" evidence="7">
    <location>
        <begin position="202"/>
        <end position="215"/>
    </location>
</feature>
<dbReference type="SUPFAM" id="SSF63737">
    <property type="entry name" value="Leukotriene A4 hydrolase N-terminal domain"/>
    <property type="match status" value="1"/>
</dbReference>
<keyword evidence="6" id="KW-0539">Nucleus</keyword>
<proteinExistence type="inferred from homology"/>
<sequence length="1493" mass="173420">MSNLSLQDVINISNIVPNKDDTTRLEQPDIFSRNFNNNMFKINEQKVQLDIDLYKQTITGITELWVVPNENINFINEIQLDCQNGINVLQVQLVVKKENEEANINDDVEEVLDMEYVHYNPIQENEFEIDLNKIEENVLFSGGNSIEEMTYLKNKKYEPKFDPFTTNKDVNDAKLYINMAPFNHKFKPNSNSNGNTISSNNDYNKNISGGSSRNGNKLLNIDDSMNNNFMTPLVINPTTNKSINTPTTVGKENNFNSNQLKPFTIRISYYIETPKNEGVHFIQTNKDIPIYTCHTTNNLLTTSASNWVPCIDSPNEKCLWEVEIVTVRDLHSHILENPELKDLLSQYENEEVNVITGDITTQNELYISDTNKRTVFTLLNPVSACGVGFSIGFFKNYGFTNSIGDLPVNVWVPQVLKLSNSKESRNKNKKMNNQFNLVKEDEDVDMDNGTNTFHKEDDTFAALEEEKIYNSFLTLPKTLEYFNNYFGTFAFNCLNLILLNDLYVDSLSFQGICFLNYETFVYGVSELDPIIENSIKIADLLSVQWFGINITPNSMEDYWIILGIQGFMRLKFIHDVLGNNEHQYRLKTYNDYIVQNNENKPSLTQFHKYVTYPIKLDSVDDEGLMKFIKIKAMLVLFILDCKMTKMERSLGIYKIINKLNILSVSGDLNNNCITNQFFQHQVEKTYKGKLNQFFKQWAHNTGVPKFEITQRFNKKKMVIELIIKQVLEGDIDDIPNSKRHQIYQGNMTIRIHEADGIPYEHIIHISEQTTRLDIQYNSKYKKLKRGEHRGLGDILITPSELNAWDITPIITFTSNSVATNNSIGGDAGVVAGVDEDLIESGSEAYEWIRIDSDFEWIAQIVNFNMKIEMYISQLQLDKDVEAQLQSLDFLEKLIITHENFKKVEEMDLQVSSCLIRCILDERYFYSVRLRAIDVLASYHLKKNFKGGFNHLILIIENLLFDDKGNLKHNDFGNYINYKVITALINSLNKIVISEDEIDDLENNTILAKIKLISQKLLLFNDNSKNHFSDENYIVLLIGNLVKLIIKFPQDIDFRNSSFKIITKYERLQKWSKDASNKIIKCIMWNKLLLINEGLNAGLFEIYDFVNEIYQTIVINQETKQDLTMITFAFKLLLIIGIKNKDILKYFFIKMVIVYQDNPFLRNRMIDSFIDAVKFIIFNNNRILLTAYNEDFESLQRIYNPNLFNDLNKFKKFNDFEKFNEPEPKTTFTSSTGNANSDIILGSNSNEDTIHQKNVFLDDEMKIQLQKDFDLKSKDNEESLLQYSRSLFDTFDPLKQILWLLLNKKSLLIDSQKLKLFEFLPLMYKQEKRLYVTLKLPSERPLIMEKGEVTFDEENNCNKFDMKVFFKKESRYEKKKPVMKFSLNNAQFKIPKIKLKPGRKSKQQKEQLQLLSDVSTVEEKPLIIPIKLSTPHVVPPKFYYKTEITRFGSLPLTNVKIDKKRKTITLSSLSQMNDCVHFSQASKDSLIVTLKTKK</sequence>
<dbReference type="GO" id="GO:0005669">
    <property type="term" value="C:transcription factor TFIID complex"/>
    <property type="evidence" value="ECO:0007669"/>
    <property type="project" value="InterPro"/>
</dbReference>
<gene>
    <name evidence="10" type="ORF">HANVADRAFT_3568</name>
</gene>
<comment type="caution">
    <text evidence="10">The sequence shown here is derived from an EMBL/GenBank/DDBJ whole genome shotgun (WGS) entry which is preliminary data.</text>
</comment>
<dbReference type="Gene3D" id="2.60.40.1730">
    <property type="entry name" value="tricorn interacting facor f3 domain"/>
    <property type="match status" value="1"/>
</dbReference>
<dbReference type="PANTHER" id="PTHR15137">
    <property type="entry name" value="TRANSCRIPTION INITIATION FACTOR TFIID"/>
    <property type="match status" value="1"/>
</dbReference>
<comment type="similarity">
    <text evidence="2">Belongs to the TAF2 family.</text>
</comment>
<accession>A0A1B7TA55</accession>
<dbReference type="Proteomes" id="UP000092321">
    <property type="component" value="Unassembled WGS sequence"/>
</dbReference>
<protein>
    <recommendedName>
        <fullName evidence="3">Transcription initiation factor TFIID subunit 2</fullName>
    </recommendedName>
</protein>
<dbReference type="GO" id="GO:0016251">
    <property type="term" value="F:RNA polymerase II general transcription initiation factor activity"/>
    <property type="evidence" value="ECO:0007669"/>
    <property type="project" value="TreeGrafter"/>
</dbReference>
<evidence type="ECO:0000256" key="6">
    <source>
        <dbReference type="ARBA" id="ARBA00023242"/>
    </source>
</evidence>
<dbReference type="PANTHER" id="PTHR15137:SF9">
    <property type="entry name" value="TRANSCRIPTION INITIATION FACTOR TFIID SUBUNIT 2"/>
    <property type="match status" value="1"/>
</dbReference>
<dbReference type="InterPro" id="IPR027268">
    <property type="entry name" value="Peptidase_M4/M1_CTD_sf"/>
</dbReference>
<dbReference type="InterPro" id="IPR042097">
    <property type="entry name" value="Aminopeptidase_N-like_N_sf"/>
</dbReference>
<keyword evidence="4" id="KW-0805">Transcription regulation</keyword>
<feature type="region of interest" description="Disordered" evidence="7">
    <location>
        <begin position="187"/>
        <end position="215"/>
    </location>
</feature>
<dbReference type="GO" id="GO:0003682">
    <property type="term" value="F:chromatin binding"/>
    <property type="evidence" value="ECO:0007669"/>
    <property type="project" value="TreeGrafter"/>
</dbReference>
<dbReference type="EMBL" id="LXPE01000061">
    <property type="protein sequence ID" value="OBA25624.1"/>
    <property type="molecule type" value="Genomic_DNA"/>
</dbReference>
<dbReference type="Gene3D" id="1.10.390.10">
    <property type="entry name" value="Neutral Protease Domain 2"/>
    <property type="match status" value="1"/>
</dbReference>
<keyword evidence="5" id="KW-0804">Transcription</keyword>
<evidence type="ECO:0000256" key="3">
    <source>
        <dbReference type="ARBA" id="ARBA00017363"/>
    </source>
</evidence>
<comment type="subcellular location">
    <subcellularLocation>
        <location evidence="1">Nucleus</location>
    </subcellularLocation>
</comment>
<evidence type="ECO:0000256" key="4">
    <source>
        <dbReference type="ARBA" id="ARBA00023015"/>
    </source>
</evidence>
<dbReference type="Pfam" id="PF25577">
    <property type="entry name" value="TPR_TAF2_C"/>
    <property type="match status" value="1"/>
</dbReference>
<dbReference type="GO" id="GO:0000976">
    <property type="term" value="F:transcription cis-regulatory region binding"/>
    <property type="evidence" value="ECO:0007669"/>
    <property type="project" value="TreeGrafter"/>
</dbReference>
<organism evidence="10 11">
    <name type="scientific">Hanseniaspora valbyensis NRRL Y-1626</name>
    <dbReference type="NCBI Taxonomy" id="766949"/>
    <lineage>
        <taxon>Eukaryota</taxon>
        <taxon>Fungi</taxon>
        <taxon>Dikarya</taxon>
        <taxon>Ascomycota</taxon>
        <taxon>Saccharomycotina</taxon>
        <taxon>Saccharomycetes</taxon>
        <taxon>Saccharomycodales</taxon>
        <taxon>Saccharomycodaceae</taxon>
        <taxon>Hanseniaspora</taxon>
    </lineage>
</organism>